<keyword evidence="7" id="KW-0998">Cell outer membrane</keyword>
<name>A0ABX0KF70_9PROT</name>
<dbReference type="Proteomes" id="UP000615326">
    <property type="component" value="Unassembled WGS sequence"/>
</dbReference>
<evidence type="ECO:0000256" key="1">
    <source>
        <dbReference type="ARBA" id="ARBA00004442"/>
    </source>
</evidence>
<keyword evidence="5" id="KW-0812">Transmembrane</keyword>
<evidence type="ECO:0000256" key="5">
    <source>
        <dbReference type="ARBA" id="ARBA00022692"/>
    </source>
</evidence>
<comment type="similarity">
    <text evidence="2">Belongs to the outer membrane factor (OMF) (TC 1.B.17) family.</text>
</comment>
<sequence>MTFIPGRAFSRCRPPAFYRKRFPAEPLRSARFVLLCVMAFAPLKASAETLHEALIRAWTADPETHSAAVDAQAAHKTARAVDSWFPAGPLLAGEYLDDHFIGSKVGYTTYQGSVSVPLWLPGQGSATVRSAEADEAVATARGKVRKLLTGVQLLDLISSATILQKELANLEMTGILLDHVTRTSRRALQAGEIGGADHDAVVAEREDLESQIADRRQALDNTRAQIEVMTGTDAVPDLMTLDGRVLTARTVALDPRNDPRIEMAEAQSRSAKATYDVAKHSYMPNPEIGVQVMRQEQYGSPWDTQVGVQFQVGLPSEAQNAPKLMNGVKAIGAADRDAELARRNVRVEYRRIRSQLTSALDILHHSQITQKALDDRATQLERAWQVGEMPVIEYLRARRAALDARQRSAQADVIWHAAIVRVMLMAGQTP</sequence>
<gene>
    <name evidence="8" type="ORF">GOB84_13735</name>
</gene>
<dbReference type="SUPFAM" id="SSF56954">
    <property type="entry name" value="Outer membrane efflux proteins (OEP)"/>
    <property type="match status" value="1"/>
</dbReference>
<comment type="subcellular location">
    <subcellularLocation>
        <location evidence="1">Cell outer membrane</location>
    </subcellularLocation>
</comment>
<reference evidence="8 9" key="1">
    <citation type="journal article" date="2020" name="Int. J. Syst. Evol. Microbiol.">
        <title>Novel acetic acid bacteria from cider fermentations: Acetobacter conturbans sp. nov. and Acetobacter fallax sp. nov.</title>
        <authorList>
            <person name="Sombolestani A.S."/>
            <person name="Cleenwerck I."/>
            <person name="Cnockaert M."/>
            <person name="Borremans W."/>
            <person name="Wieme A.D."/>
            <person name="De Vuyst L."/>
            <person name="Vandamme P."/>
        </authorList>
    </citation>
    <scope>NUCLEOTIDE SEQUENCE [LARGE SCALE GENOMIC DNA]</scope>
    <source>
        <strain evidence="8 9">LMG 1637</strain>
    </source>
</reference>
<evidence type="ECO:0000256" key="7">
    <source>
        <dbReference type="ARBA" id="ARBA00023237"/>
    </source>
</evidence>
<keyword evidence="6" id="KW-0472">Membrane</keyword>
<keyword evidence="3" id="KW-0813">Transport</keyword>
<dbReference type="Pfam" id="PF02321">
    <property type="entry name" value="OEP"/>
    <property type="match status" value="1"/>
</dbReference>
<dbReference type="Gene3D" id="1.20.1600.10">
    <property type="entry name" value="Outer membrane efflux proteins (OEP)"/>
    <property type="match status" value="1"/>
</dbReference>
<dbReference type="EMBL" id="WOSW01000032">
    <property type="protein sequence ID" value="NHO33598.1"/>
    <property type="molecule type" value="Genomic_DNA"/>
</dbReference>
<evidence type="ECO:0000256" key="3">
    <source>
        <dbReference type="ARBA" id="ARBA00022448"/>
    </source>
</evidence>
<evidence type="ECO:0000313" key="8">
    <source>
        <dbReference type="EMBL" id="NHO33598.1"/>
    </source>
</evidence>
<evidence type="ECO:0000256" key="4">
    <source>
        <dbReference type="ARBA" id="ARBA00022452"/>
    </source>
</evidence>
<keyword evidence="9" id="KW-1185">Reference proteome</keyword>
<protein>
    <submittedName>
        <fullName evidence="8">TolC family protein</fullName>
    </submittedName>
</protein>
<dbReference type="InterPro" id="IPR051906">
    <property type="entry name" value="TolC-like"/>
</dbReference>
<organism evidence="8 9">
    <name type="scientific">Acetobacter fallax</name>
    <dbReference type="NCBI Taxonomy" id="1737473"/>
    <lineage>
        <taxon>Bacteria</taxon>
        <taxon>Pseudomonadati</taxon>
        <taxon>Pseudomonadota</taxon>
        <taxon>Alphaproteobacteria</taxon>
        <taxon>Acetobacterales</taxon>
        <taxon>Acetobacteraceae</taxon>
        <taxon>Acetobacter</taxon>
    </lineage>
</organism>
<evidence type="ECO:0000256" key="2">
    <source>
        <dbReference type="ARBA" id="ARBA00007613"/>
    </source>
</evidence>
<proteinExistence type="inferred from homology"/>
<dbReference type="PANTHER" id="PTHR30026:SF20">
    <property type="entry name" value="OUTER MEMBRANE PROTEIN TOLC"/>
    <property type="match status" value="1"/>
</dbReference>
<evidence type="ECO:0000256" key="6">
    <source>
        <dbReference type="ARBA" id="ARBA00023136"/>
    </source>
</evidence>
<accession>A0ABX0KF70</accession>
<dbReference type="PANTHER" id="PTHR30026">
    <property type="entry name" value="OUTER MEMBRANE PROTEIN TOLC"/>
    <property type="match status" value="1"/>
</dbReference>
<keyword evidence="4" id="KW-1134">Transmembrane beta strand</keyword>
<evidence type="ECO:0000313" key="9">
    <source>
        <dbReference type="Proteomes" id="UP000615326"/>
    </source>
</evidence>
<dbReference type="InterPro" id="IPR003423">
    <property type="entry name" value="OMP_efflux"/>
</dbReference>
<comment type="caution">
    <text evidence="8">The sequence shown here is derived from an EMBL/GenBank/DDBJ whole genome shotgun (WGS) entry which is preliminary data.</text>
</comment>